<sequence>MFRLLFWIALIAIGIWLWRRKNKPATSGSQQADNTQVMVRCAQCNLHVPQREALQRSGNWYCSQQHLELGPRKLDQ</sequence>
<reference evidence="2" key="1">
    <citation type="submission" date="2016-10" db="EMBL/GenBank/DDBJ databases">
        <authorList>
            <person name="Varghese N."/>
            <person name="Submissions S."/>
        </authorList>
    </citation>
    <scope>NUCLEOTIDE SEQUENCE [LARGE SCALE GENOMIC DNA]</scope>
    <source>
        <strain evidence="2">DSM 17875</strain>
    </source>
</reference>
<dbReference type="OrthoDB" id="9814432at2"/>
<dbReference type="EMBL" id="LT629785">
    <property type="protein sequence ID" value="SDT89713.1"/>
    <property type="molecule type" value="Genomic_DNA"/>
</dbReference>
<keyword evidence="2" id="KW-1185">Reference proteome</keyword>
<gene>
    <name evidence="1" type="ORF">SAMN05216296_0357</name>
</gene>
<dbReference type="STRING" id="364197.SAMN05216296_0357"/>
<dbReference type="Proteomes" id="UP000243232">
    <property type="component" value="Chromosome I"/>
</dbReference>
<evidence type="ECO:0008006" key="3">
    <source>
        <dbReference type="Google" id="ProtNLM"/>
    </source>
</evidence>
<evidence type="ECO:0000313" key="1">
    <source>
        <dbReference type="EMBL" id="SDT89713.1"/>
    </source>
</evidence>
<accession>A0A1H2E3Q9</accession>
<evidence type="ECO:0000313" key="2">
    <source>
        <dbReference type="Proteomes" id="UP000243232"/>
    </source>
</evidence>
<name>A0A1H2E3Q9_9PSED</name>
<dbReference type="NCBIfam" id="NF041023">
    <property type="entry name" value="PP0621_fam"/>
    <property type="match status" value="1"/>
</dbReference>
<dbReference type="AlphaFoldDB" id="A0A1H2E3Q9"/>
<proteinExistence type="predicted"/>
<dbReference type="RefSeq" id="WP_090192801.1">
    <property type="nucleotide sequence ID" value="NZ_LT629785.1"/>
</dbReference>
<protein>
    <recommendedName>
        <fullName evidence="3">MYND finger</fullName>
    </recommendedName>
</protein>
<dbReference type="InterPro" id="IPR049708">
    <property type="entry name" value="PP0621-like"/>
</dbReference>
<organism evidence="1 2">
    <name type="scientific">Pseudomonas pohangensis</name>
    <dbReference type="NCBI Taxonomy" id="364197"/>
    <lineage>
        <taxon>Bacteria</taxon>
        <taxon>Pseudomonadati</taxon>
        <taxon>Pseudomonadota</taxon>
        <taxon>Gammaproteobacteria</taxon>
        <taxon>Pseudomonadales</taxon>
        <taxon>Pseudomonadaceae</taxon>
        <taxon>Pseudomonas</taxon>
    </lineage>
</organism>